<comment type="subcellular location">
    <subcellularLocation>
        <location evidence="1 11">Cell membrane</location>
        <topology evidence="1 11">Multi-pass membrane protein</topology>
    </subcellularLocation>
</comment>
<accession>A0A8B9YC12</accession>
<dbReference type="FunFam" id="1.20.1070.10:FF:000120">
    <property type="entry name" value="Vomeronasal type-1 receptor"/>
    <property type="match status" value="1"/>
</dbReference>
<evidence type="ECO:0000256" key="9">
    <source>
        <dbReference type="ARBA" id="ARBA00023170"/>
    </source>
</evidence>
<dbReference type="InterPro" id="IPR017452">
    <property type="entry name" value="GPCR_Rhodpsn_7TM"/>
</dbReference>
<sequence length="319" mass="35677">MTVSPFSEEEKGILSQSLRNAGEAAVKTIFLLQVVVGALGNAILFSRSISPALLGHKQRPTQMVLPHLAMANLLVLLSPGIPHIMAAFVSRKSLSSLGCKFVYYIQRMALSTALCSTSVLSTYQSFTLTPRRLEWVMLRGRAPKFIGPSCCTCWILSLLMYIPVPMKITGPQDTPNYTDSQGNWFCSISGTVTSFGYLWFISDAVFLTLMVWSSGSMVLLLLRHRQRVQYIHTPTGHHRCPPETRAAHTILMLVVTFIIVYILNSTFSFYLTVLVEFRLWLMQTSDVLASCFPTVSPFLLLLRDPKTPRICYGVNRNNA</sequence>
<keyword evidence="14" id="KW-1185">Reference proteome</keyword>
<reference evidence="13" key="2">
    <citation type="submission" date="2025-08" db="UniProtKB">
        <authorList>
            <consortium name="Ensembl"/>
        </authorList>
    </citation>
    <scope>IDENTIFICATION</scope>
</reference>
<feature type="transmembrane region" description="Helical" evidence="11">
    <location>
        <begin position="145"/>
        <end position="164"/>
    </location>
</feature>
<evidence type="ECO:0000256" key="11">
    <source>
        <dbReference type="RuleBase" id="RU364061"/>
    </source>
</evidence>
<feature type="transmembrane region" description="Helical" evidence="11">
    <location>
        <begin position="249"/>
        <end position="273"/>
    </location>
</feature>
<evidence type="ECO:0000256" key="4">
    <source>
        <dbReference type="ARBA" id="ARBA00022507"/>
    </source>
</evidence>
<reference evidence="13" key="1">
    <citation type="submission" date="2019-05" db="EMBL/GenBank/DDBJ databases">
        <authorList>
            <person name="Zhang S."/>
            <person name="Liu J."/>
        </authorList>
    </citation>
    <scope>NUCLEOTIDE SEQUENCE [LARGE SCALE GENOMIC DNA]</scope>
</reference>
<keyword evidence="3 11" id="KW-1003">Cell membrane</keyword>
<dbReference type="Gene3D" id="1.20.1070.10">
    <property type="entry name" value="Rhodopsin 7-helix transmembrane proteins"/>
    <property type="match status" value="1"/>
</dbReference>
<evidence type="ECO:0000259" key="12">
    <source>
        <dbReference type="PROSITE" id="PS50262"/>
    </source>
</evidence>
<evidence type="ECO:0000256" key="5">
    <source>
        <dbReference type="ARBA" id="ARBA00022692"/>
    </source>
</evidence>
<dbReference type="GeneTree" id="ENSGT00960000186612"/>
<evidence type="ECO:0000256" key="3">
    <source>
        <dbReference type="ARBA" id="ARBA00022475"/>
    </source>
</evidence>
<dbReference type="GO" id="GO:0005886">
    <property type="term" value="C:plasma membrane"/>
    <property type="evidence" value="ECO:0007669"/>
    <property type="project" value="UniProtKB-SubCell"/>
</dbReference>
<dbReference type="GO" id="GO:0007606">
    <property type="term" value="P:sensory perception of chemical stimulus"/>
    <property type="evidence" value="ECO:0007669"/>
    <property type="project" value="UniProtKB-ARBA"/>
</dbReference>
<keyword evidence="4 11" id="KW-0589">Pheromone response</keyword>
<feature type="transmembrane region" description="Helical" evidence="11">
    <location>
        <begin position="279"/>
        <end position="302"/>
    </location>
</feature>
<evidence type="ECO:0000313" key="14">
    <source>
        <dbReference type="Proteomes" id="UP000694520"/>
    </source>
</evidence>
<feature type="domain" description="G-protein coupled receptors family 1 profile" evidence="12">
    <location>
        <begin position="40"/>
        <end position="300"/>
    </location>
</feature>
<keyword evidence="5 11" id="KW-0812">Transmembrane</keyword>
<dbReference type="SUPFAM" id="SSF81321">
    <property type="entry name" value="Family A G protein-coupled receptor-like"/>
    <property type="match status" value="1"/>
</dbReference>
<evidence type="ECO:0000256" key="7">
    <source>
        <dbReference type="ARBA" id="ARBA00023040"/>
    </source>
</evidence>
<evidence type="ECO:0000313" key="13">
    <source>
        <dbReference type="Ensembl" id="ENSBGRP00000035435.1"/>
    </source>
</evidence>
<keyword evidence="6 11" id="KW-1133">Transmembrane helix</keyword>
<dbReference type="Pfam" id="PF03402">
    <property type="entry name" value="V1R"/>
    <property type="match status" value="1"/>
</dbReference>
<keyword evidence="7 11" id="KW-0297">G-protein coupled receptor</keyword>
<keyword evidence="8 11" id="KW-0472">Membrane</keyword>
<comment type="similarity">
    <text evidence="2 11">Belongs to the G-protein coupled receptor 1 family.</text>
</comment>
<evidence type="ECO:0000256" key="8">
    <source>
        <dbReference type="ARBA" id="ARBA00023136"/>
    </source>
</evidence>
<dbReference type="InterPro" id="IPR004072">
    <property type="entry name" value="Vmron_rcpt_1"/>
</dbReference>
<dbReference type="Proteomes" id="UP000694520">
    <property type="component" value="Chromosome 20"/>
</dbReference>
<dbReference type="PROSITE" id="PS50262">
    <property type="entry name" value="G_PROTEIN_RECEP_F1_2"/>
    <property type="match status" value="1"/>
</dbReference>
<feature type="transmembrane region" description="Helical" evidence="11">
    <location>
        <begin position="101"/>
        <end position="124"/>
    </location>
</feature>
<keyword evidence="10 11" id="KW-0807">Transducer</keyword>
<name>A0A8B9YC12_BOSMU</name>
<reference evidence="13" key="3">
    <citation type="submission" date="2025-09" db="UniProtKB">
        <authorList>
            <consortium name="Ensembl"/>
        </authorList>
    </citation>
    <scope>IDENTIFICATION</scope>
</reference>
<proteinExistence type="inferred from homology"/>
<evidence type="ECO:0000256" key="6">
    <source>
        <dbReference type="ARBA" id="ARBA00022989"/>
    </source>
</evidence>
<evidence type="ECO:0000256" key="1">
    <source>
        <dbReference type="ARBA" id="ARBA00004651"/>
    </source>
</evidence>
<evidence type="ECO:0000256" key="2">
    <source>
        <dbReference type="ARBA" id="ARBA00010663"/>
    </source>
</evidence>
<feature type="transmembrane region" description="Helical" evidence="11">
    <location>
        <begin position="24"/>
        <end position="44"/>
    </location>
</feature>
<dbReference type="Ensembl" id="ENSBGRT00000040982.1">
    <property type="protein sequence ID" value="ENSBGRP00000035435.1"/>
    <property type="gene ID" value="ENSBGRG00000022192.1"/>
</dbReference>
<keyword evidence="9 11" id="KW-0675">Receptor</keyword>
<organism evidence="13 14">
    <name type="scientific">Bos mutus grunniens</name>
    <name type="common">Wild yak</name>
    <name type="synonym">Bos grunniens</name>
    <dbReference type="NCBI Taxonomy" id="30521"/>
    <lineage>
        <taxon>Eukaryota</taxon>
        <taxon>Metazoa</taxon>
        <taxon>Chordata</taxon>
        <taxon>Craniata</taxon>
        <taxon>Vertebrata</taxon>
        <taxon>Euteleostomi</taxon>
        <taxon>Mammalia</taxon>
        <taxon>Eutheria</taxon>
        <taxon>Laurasiatheria</taxon>
        <taxon>Artiodactyla</taxon>
        <taxon>Ruminantia</taxon>
        <taxon>Pecora</taxon>
        <taxon>Bovidae</taxon>
        <taxon>Bovinae</taxon>
        <taxon>Bos</taxon>
    </lineage>
</organism>
<dbReference type="AlphaFoldDB" id="A0A8B9YC12"/>
<protein>
    <recommendedName>
        <fullName evidence="11">Vomeronasal type-1 receptor</fullName>
    </recommendedName>
</protein>
<dbReference type="GO" id="GO:0016503">
    <property type="term" value="F:pheromone receptor activity"/>
    <property type="evidence" value="ECO:0007669"/>
    <property type="project" value="InterPro"/>
</dbReference>
<evidence type="ECO:0000256" key="10">
    <source>
        <dbReference type="ARBA" id="ARBA00023224"/>
    </source>
</evidence>
<feature type="transmembrane region" description="Helical" evidence="11">
    <location>
        <begin position="64"/>
        <end position="89"/>
    </location>
</feature>
<feature type="transmembrane region" description="Helical" evidence="11">
    <location>
        <begin position="197"/>
        <end position="222"/>
    </location>
</feature>
<dbReference type="PANTHER" id="PTHR24062">
    <property type="entry name" value="VOMERONASAL TYPE-1 RECEPTOR"/>
    <property type="match status" value="1"/>
</dbReference>
<dbReference type="GO" id="GO:0019236">
    <property type="term" value="P:response to pheromone"/>
    <property type="evidence" value="ECO:0007669"/>
    <property type="project" value="UniProtKB-KW"/>
</dbReference>